<evidence type="ECO:0000256" key="6">
    <source>
        <dbReference type="ARBA" id="ARBA00022840"/>
    </source>
</evidence>
<dbReference type="GO" id="GO:0004639">
    <property type="term" value="F:phosphoribosylaminoimidazolesuccinocarboxamide synthase activity"/>
    <property type="evidence" value="ECO:0007669"/>
    <property type="project" value="UniProtKB-UniRule"/>
</dbReference>
<dbReference type="SUPFAM" id="SSF56104">
    <property type="entry name" value="SAICAR synthase-like"/>
    <property type="match status" value="1"/>
</dbReference>
<dbReference type="GO" id="GO:0005737">
    <property type="term" value="C:cytoplasm"/>
    <property type="evidence" value="ECO:0007669"/>
    <property type="project" value="TreeGrafter"/>
</dbReference>
<proteinExistence type="inferred from homology"/>
<dbReference type="PROSITE" id="PS01058">
    <property type="entry name" value="SAICAR_SYNTHETASE_2"/>
    <property type="match status" value="1"/>
</dbReference>
<dbReference type="CDD" id="cd01414">
    <property type="entry name" value="SAICAR_synt_Sc"/>
    <property type="match status" value="1"/>
</dbReference>
<dbReference type="NCBIfam" id="NF010568">
    <property type="entry name" value="PRK13961.1"/>
    <property type="match status" value="1"/>
</dbReference>
<dbReference type="EC" id="6.3.2.6" evidence="8"/>
<dbReference type="Proteomes" id="UP000006054">
    <property type="component" value="Chromosome"/>
</dbReference>
<dbReference type="KEGG" id="fli:Fleli_0210"/>
<dbReference type="Pfam" id="PF01259">
    <property type="entry name" value="SAICAR_synt"/>
    <property type="match status" value="1"/>
</dbReference>
<dbReference type="STRING" id="880071.Fleli_0210"/>
<dbReference type="Gene3D" id="3.30.470.20">
    <property type="entry name" value="ATP-grasp fold, B domain"/>
    <property type="match status" value="1"/>
</dbReference>
<dbReference type="GO" id="GO:0005524">
    <property type="term" value="F:ATP binding"/>
    <property type="evidence" value="ECO:0007669"/>
    <property type="project" value="UniProtKB-KW"/>
</dbReference>
<keyword evidence="4 8" id="KW-0547">Nucleotide-binding</keyword>
<dbReference type="eggNOG" id="COG0152">
    <property type="taxonomic scope" value="Bacteria"/>
</dbReference>
<dbReference type="OrthoDB" id="9801549at2"/>
<evidence type="ECO:0000256" key="8">
    <source>
        <dbReference type="HAMAP-Rule" id="MF_00137"/>
    </source>
</evidence>
<feature type="domain" description="SAICAR synthetase/ADE2 N-terminal" evidence="10">
    <location>
        <begin position="20"/>
        <end position="268"/>
    </location>
</feature>
<dbReference type="GO" id="GO:0006189">
    <property type="term" value="P:'de novo' IMP biosynthetic process"/>
    <property type="evidence" value="ECO:0007669"/>
    <property type="project" value="UniProtKB-UniRule"/>
</dbReference>
<keyword evidence="6 8" id="KW-0067">ATP-binding</keyword>
<comment type="catalytic activity">
    <reaction evidence="7 8">
        <text>5-amino-1-(5-phospho-D-ribosyl)imidazole-4-carboxylate + L-aspartate + ATP = (2S)-2-[5-amino-1-(5-phospho-beta-D-ribosyl)imidazole-4-carboxamido]succinate + ADP + phosphate + 2 H(+)</text>
        <dbReference type="Rhea" id="RHEA:22628"/>
        <dbReference type="ChEBI" id="CHEBI:15378"/>
        <dbReference type="ChEBI" id="CHEBI:29991"/>
        <dbReference type="ChEBI" id="CHEBI:30616"/>
        <dbReference type="ChEBI" id="CHEBI:43474"/>
        <dbReference type="ChEBI" id="CHEBI:58443"/>
        <dbReference type="ChEBI" id="CHEBI:77657"/>
        <dbReference type="ChEBI" id="CHEBI:456216"/>
        <dbReference type="EC" id="6.3.2.6"/>
    </reaction>
</comment>
<reference evidence="12" key="1">
    <citation type="submission" date="2012-06" db="EMBL/GenBank/DDBJ databases">
        <title>The complete genome of Flexibacter litoralis DSM 6794.</title>
        <authorList>
            <person name="Lucas S."/>
            <person name="Copeland A."/>
            <person name="Lapidus A."/>
            <person name="Glavina del Rio T."/>
            <person name="Dalin E."/>
            <person name="Tice H."/>
            <person name="Bruce D."/>
            <person name="Goodwin L."/>
            <person name="Pitluck S."/>
            <person name="Peters L."/>
            <person name="Ovchinnikova G."/>
            <person name="Lu M."/>
            <person name="Kyrpides N."/>
            <person name="Mavromatis K."/>
            <person name="Ivanova N."/>
            <person name="Brettin T."/>
            <person name="Detter J.C."/>
            <person name="Han C."/>
            <person name="Larimer F."/>
            <person name="Land M."/>
            <person name="Hauser L."/>
            <person name="Markowitz V."/>
            <person name="Cheng J.-F."/>
            <person name="Hugenholtz P."/>
            <person name="Woyke T."/>
            <person name="Wu D."/>
            <person name="Spring S."/>
            <person name="Lang E."/>
            <person name="Kopitz M."/>
            <person name="Brambilla E."/>
            <person name="Klenk H.-P."/>
            <person name="Eisen J.A."/>
        </authorList>
    </citation>
    <scope>NUCLEOTIDE SEQUENCE [LARGE SCALE GENOMIC DNA]</scope>
    <source>
        <strain evidence="12">ATCC 23117 / DSM 6794 / NBRC 15988 / NCIMB 1366 / Sio-4</strain>
    </source>
</reference>
<evidence type="ECO:0000256" key="1">
    <source>
        <dbReference type="ARBA" id="ARBA00004672"/>
    </source>
</evidence>
<accession>I4AFH1</accession>
<dbReference type="EMBL" id="CP003345">
    <property type="protein sequence ID" value="AFM02706.1"/>
    <property type="molecule type" value="Genomic_DNA"/>
</dbReference>
<feature type="region of interest" description="Disordered" evidence="9">
    <location>
        <begin position="134"/>
        <end position="154"/>
    </location>
</feature>
<keyword evidence="3 8" id="KW-0436">Ligase</keyword>
<dbReference type="NCBIfam" id="NF009251">
    <property type="entry name" value="PRK12607.1"/>
    <property type="match status" value="1"/>
</dbReference>
<evidence type="ECO:0000256" key="2">
    <source>
        <dbReference type="ARBA" id="ARBA00010190"/>
    </source>
</evidence>
<dbReference type="RefSeq" id="WP_014796171.1">
    <property type="nucleotide sequence ID" value="NC_018018.1"/>
</dbReference>
<dbReference type="InterPro" id="IPR028923">
    <property type="entry name" value="SAICAR_synt/ADE2_N"/>
</dbReference>
<evidence type="ECO:0000313" key="12">
    <source>
        <dbReference type="Proteomes" id="UP000006054"/>
    </source>
</evidence>
<evidence type="ECO:0000256" key="5">
    <source>
        <dbReference type="ARBA" id="ARBA00022755"/>
    </source>
</evidence>
<sequence>MTSKSSLKDSALKFENQTDFYQGKVRDVYSFPNFVAMVASDRISAFDVVLPKPIPYKGQVLNQLAAYFLQNARDIVPNWFETSPHPQVSIGKKAKTLPVEMVIRGYLAGHAWRTYNEGKRVLCGVELPEGMKENDKFPTPIITPSTKAENGAHDEDISEKEILKQGLVTETQWKKMVEYTHLLFKRGTALAAERGLILVDTKYEFGVFVDENNEESVILIDEIHTPDSSRYFYAKEYHEKQEKGERQNQLSKEFVREWLMENGFQGKEEQKIPEMTPEVIDRISQRYCHLYFLLTGKELDKNADLMNEEKIFESVISYQESVTS</sequence>
<evidence type="ECO:0000313" key="11">
    <source>
        <dbReference type="EMBL" id="AFM02706.1"/>
    </source>
</evidence>
<evidence type="ECO:0000256" key="4">
    <source>
        <dbReference type="ARBA" id="ARBA00022741"/>
    </source>
</evidence>
<dbReference type="UniPathway" id="UPA00074">
    <property type="reaction ID" value="UER00131"/>
</dbReference>
<dbReference type="PANTHER" id="PTHR43700">
    <property type="entry name" value="PHOSPHORIBOSYLAMINOIMIDAZOLE-SUCCINOCARBOXAMIDE SYNTHASE"/>
    <property type="match status" value="1"/>
</dbReference>
<dbReference type="Gene3D" id="3.30.200.20">
    <property type="entry name" value="Phosphorylase Kinase, domain 1"/>
    <property type="match status" value="1"/>
</dbReference>
<dbReference type="AlphaFoldDB" id="I4AFH1"/>
<dbReference type="FunFam" id="3.30.470.20:FF:000015">
    <property type="entry name" value="Phosphoribosylaminoimidazole-succinocarboxamide synthase"/>
    <property type="match status" value="1"/>
</dbReference>
<evidence type="ECO:0000256" key="9">
    <source>
        <dbReference type="SAM" id="MobiDB-lite"/>
    </source>
</evidence>
<protein>
    <recommendedName>
        <fullName evidence="8">Phosphoribosylaminoimidazole-succinocarboxamide synthase</fullName>
        <ecNumber evidence="8">6.3.2.6</ecNumber>
    </recommendedName>
    <alternativeName>
        <fullName evidence="8">SAICAR synthetase</fullName>
    </alternativeName>
</protein>
<evidence type="ECO:0000256" key="3">
    <source>
        <dbReference type="ARBA" id="ARBA00022598"/>
    </source>
</evidence>
<evidence type="ECO:0000259" key="10">
    <source>
        <dbReference type="Pfam" id="PF01259"/>
    </source>
</evidence>
<dbReference type="HAMAP" id="MF_00137">
    <property type="entry name" value="SAICAR_synth"/>
    <property type="match status" value="1"/>
</dbReference>
<evidence type="ECO:0000256" key="7">
    <source>
        <dbReference type="ARBA" id="ARBA00048475"/>
    </source>
</evidence>
<dbReference type="PANTHER" id="PTHR43700:SF1">
    <property type="entry name" value="PHOSPHORIBOSYLAMINOIMIDAZOLE-SUCCINOCARBOXAMIDE SYNTHASE"/>
    <property type="match status" value="1"/>
</dbReference>
<dbReference type="PATRIC" id="fig|880071.3.peg.204"/>
<gene>
    <name evidence="8" type="primary">purC</name>
    <name evidence="11" type="ordered locus">Fleli_0210</name>
</gene>
<dbReference type="HOGENOM" id="CLU_045637_0_1_10"/>
<comment type="pathway">
    <text evidence="1 8">Purine metabolism; IMP biosynthesis via de novo pathway; 5-amino-1-(5-phospho-D-ribosyl)imidazole-4-carboxamide from 5-amino-1-(5-phospho-D-ribosyl)imidazole-4-carboxylate: step 1/2.</text>
</comment>
<organism evidence="11 12">
    <name type="scientific">Bernardetia litoralis (strain ATCC 23117 / DSM 6794 / NBRC 15988 / NCIMB 1366 / Fx l1 / Sio-4)</name>
    <name type="common">Flexibacter litoralis</name>
    <dbReference type="NCBI Taxonomy" id="880071"/>
    <lineage>
        <taxon>Bacteria</taxon>
        <taxon>Pseudomonadati</taxon>
        <taxon>Bacteroidota</taxon>
        <taxon>Cytophagia</taxon>
        <taxon>Cytophagales</taxon>
        <taxon>Bernardetiaceae</taxon>
        <taxon>Bernardetia</taxon>
    </lineage>
</organism>
<keyword evidence="5 8" id="KW-0658">Purine biosynthesis</keyword>
<comment type="similarity">
    <text evidence="2 8">Belongs to the SAICAR synthetase family.</text>
</comment>
<name>I4AFH1_BERLS</name>
<dbReference type="InterPro" id="IPR018236">
    <property type="entry name" value="SAICAR_synthetase_CS"/>
</dbReference>
<keyword evidence="12" id="KW-1185">Reference proteome</keyword>